<reference evidence="4" key="1">
    <citation type="journal article" date="2019" name="Sci. Rep.">
        <title>Draft genome of Tanacetum cinerariifolium, the natural source of mosquito coil.</title>
        <authorList>
            <person name="Yamashiro T."/>
            <person name="Shiraishi A."/>
            <person name="Satake H."/>
            <person name="Nakayama K."/>
        </authorList>
    </citation>
    <scope>NUCLEOTIDE SEQUENCE</scope>
</reference>
<dbReference type="InterPro" id="IPR001584">
    <property type="entry name" value="Integrase_cat-core"/>
</dbReference>
<dbReference type="GO" id="GO:0003964">
    <property type="term" value="F:RNA-directed DNA polymerase activity"/>
    <property type="evidence" value="ECO:0007669"/>
    <property type="project" value="UniProtKB-KW"/>
</dbReference>
<feature type="domain" description="Integrase catalytic" evidence="3">
    <location>
        <begin position="234"/>
        <end position="407"/>
    </location>
</feature>
<keyword evidence="4" id="KW-0548">Nucleotidyltransferase</keyword>
<feature type="coiled-coil region" evidence="1">
    <location>
        <begin position="890"/>
        <end position="920"/>
    </location>
</feature>
<evidence type="ECO:0000259" key="3">
    <source>
        <dbReference type="PROSITE" id="PS50994"/>
    </source>
</evidence>
<comment type="caution">
    <text evidence="4">The sequence shown here is derived from an EMBL/GenBank/DDBJ whole genome shotgun (WGS) entry which is preliminary data.</text>
</comment>
<dbReference type="InterPro" id="IPR012337">
    <property type="entry name" value="RNaseH-like_sf"/>
</dbReference>
<sequence length="1022" mass="116280">MSSDNAQSTVTCTSISSNTDGPSWGIPLMNFEHPEYHATLDDDIQIRWRRIPMRIILIIQMSSRMTMRIPRRIPIRHELEDEDTKEEEPSKGSDETEPFKEDETAVTPPPPKHRRVRISVRPQTPMAASTQTLIDAFAAGSPPFPLPPTNLAYDQAPLAESSAAARAPRGQYDFVDTVVVGQILVRSLGHDARTIARAADRAEDVSYLYWWPNIKENIATYVSKCLTCSKVKIEHQKPSGLLVQLEILEWKWEKITIDFVTKLPKTTSSYDTILLIIDRLIKSAHFLPMRENDPMEKLMKLYIKEVVTRHGVPIFIISDHDGRFTSLFWQALHKALGTRLDMSTTYHPETHGQSERTIQTLEDMLRACVIDFRKSWDRHLPLVEFSYNNNYHTSIKAAPFEALYGQKCRLPVCWAEVRDAPAYWLELPQQLSRVHNTFHVSNMKKCLFDESLMILLEELRVDDKLHVVEEPIKVMDHEIKQIRSSRIPINKPTESEGFEQIIDFMNANPIKYALTVNSTVYTLCIKQFWATVKAKTVNVTVQLQALVDRKKVIIIESTIKRDFQLEDADGVDCLSNDVIFEQLTLMGTPRRKVTEVPQPSDPTKHVADEAVNKEMDDSLERAATTATSLDAEQDIGNIFKTQSKATPNEPGSQGTSLEVNTPHSGEDGLKLNELMKLCTKLQQRVLDLETIKTTQAMKIDSFKRRVKKLQRIKRLRTHRLKRLYKVGLSARVESSKDEGLGKEDASKHRRISYIDANKDITLVSTHDEQMFDVDQDLGGKEVFVAQQDENVVGKVVDAAQIEVTAAVTTPTISIDEVTLAQALTELKHTKPKAKAKGIIFHELDESTTTTTTIPKPKSQDKGKAKIIKEPMKLKKKDQIQLDKEVALKLQAKLQAEFKKEQRLTKRLQEKEQQELNDEEKATLFMQLLEKRRKLFAAKKAEEKRNKPPTQAQKKCKAKAEVMVQESLKRAGTKLEQESSKKQKIDDNKDTAELKQLVKIIPDEEGVAIDAIHLVVKPPSIVD</sequence>
<dbReference type="AlphaFoldDB" id="A0A699HW45"/>
<keyword evidence="1" id="KW-0175">Coiled coil</keyword>
<dbReference type="PANTHER" id="PTHR45835:SF99">
    <property type="entry name" value="CHROMO DOMAIN-CONTAINING PROTEIN-RELATED"/>
    <property type="match status" value="1"/>
</dbReference>
<feature type="compositionally biased region" description="Polar residues" evidence="2">
    <location>
        <begin position="642"/>
        <end position="663"/>
    </location>
</feature>
<accession>A0A699HW45</accession>
<name>A0A699HW45_TANCI</name>
<evidence type="ECO:0000256" key="1">
    <source>
        <dbReference type="SAM" id="Coils"/>
    </source>
</evidence>
<feature type="region of interest" description="Disordered" evidence="2">
    <location>
        <begin position="1"/>
        <end position="21"/>
    </location>
</feature>
<dbReference type="Gene3D" id="3.30.420.10">
    <property type="entry name" value="Ribonuclease H-like superfamily/Ribonuclease H"/>
    <property type="match status" value="1"/>
</dbReference>
<feature type="region of interest" description="Disordered" evidence="2">
    <location>
        <begin position="75"/>
        <end position="115"/>
    </location>
</feature>
<dbReference type="Pfam" id="PF17921">
    <property type="entry name" value="Integrase_H2C2"/>
    <property type="match status" value="1"/>
</dbReference>
<dbReference type="GO" id="GO:0015074">
    <property type="term" value="P:DNA integration"/>
    <property type="evidence" value="ECO:0007669"/>
    <property type="project" value="InterPro"/>
</dbReference>
<evidence type="ECO:0000313" key="4">
    <source>
        <dbReference type="EMBL" id="GEY56060.1"/>
    </source>
</evidence>
<dbReference type="SUPFAM" id="SSF53098">
    <property type="entry name" value="Ribonuclease H-like"/>
    <property type="match status" value="1"/>
</dbReference>
<dbReference type="PANTHER" id="PTHR45835">
    <property type="entry name" value="YALI0A06105P"/>
    <property type="match status" value="1"/>
</dbReference>
<organism evidence="4">
    <name type="scientific">Tanacetum cinerariifolium</name>
    <name type="common">Dalmatian daisy</name>
    <name type="synonym">Chrysanthemum cinerariifolium</name>
    <dbReference type="NCBI Taxonomy" id="118510"/>
    <lineage>
        <taxon>Eukaryota</taxon>
        <taxon>Viridiplantae</taxon>
        <taxon>Streptophyta</taxon>
        <taxon>Embryophyta</taxon>
        <taxon>Tracheophyta</taxon>
        <taxon>Spermatophyta</taxon>
        <taxon>Magnoliopsida</taxon>
        <taxon>eudicotyledons</taxon>
        <taxon>Gunneridae</taxon>
        <taxon>Pentapetalae</taxon>
        <taxon>asterids</taxon>
        <taxon>campanulids</taxon>
        <taxon>Asterales</taxon>
        <taxon>Asteraceae</taxon>
        <taxon>Asteroideae</taxon>
        <taxon>Anthemideae</taxon>
        <taxon>Anthemidinae</taxon>
        <taxon>Tanacetum</taxon>
    </lineage>
</organism>
<keyword evidence="4" id="KW-0808">Transferase</keyword>
<feature type="region of interest" description="Disordered" evidence="2">
    <location>
        <begin position="642"/>
        <end position="666"/>
    </location>
</feature>
<dbReference type="PROSITE" id="PS50994">
    <property type="entry name" value="INTEGRASE"/>
    <property type="match status" value="1"/>
</dbReference>
<feature type="compositionally biased region" description="Basic and acidic residues" evidence="2">
    <location>
        <begin position="87"/>
        <end position="103"/>
    </location>
</feature>
<protein>
    <submittedName>
        <fullName evidence="4">Putative reverse transcriptase domain-containing protein</fullName>
    </submittedName>
</protein>
<keyword evidence="4" id="KW-0695">RNA-directed DNA polymerase</keyword>
<dbReference type="GO" id="GO:0003676">
    <property type="term" value="F:nucleic acid binding"/>
    <property type="evidence" value="ECO:0007669"/>
    <property type="project" value="InterPro"/>
</dbReference>
<dbReference type="InterPro" id="IPR036397">
    <property type="entry name" value="RNaseH_sf"/>
</dbReference>
<evidence type="ECO:0000256" key="2">
    <source>
        <dbReference type="SAM" id="MobiDB-lite"/>
    </source>
</evidence>
<proteinExistence type="predicted"/>
<dbReference type="EMBL" id="BKCJ010189010">
    <property type="protein sequence ID" value="GEY56060.1"/>
    <property type="molecule type" value="Genomic_DNA"/>
</dbReference>
<dbReference type="InterPro" id="IPR041588">
    <property type="entry name" value="Integrase_H2C2"/>
</dbReference>
<gene>
    <name evidence="4" type="ORF">Tci_428034</name>
</gene>